<dbReference type="SUPFAM" id="SSF52047">
    <property type="entry name" value="RNI-like"/>
    <property type="match status" value="1"/>
</dbReference>
<dbReference type="SUPFAM" id="SSF81383">
    <property type="entry name" value="F-box domain"/>
    <property type="match status" value="1"/>
</dbReference>
<dbReference type="PANTHER" id="PTHR13318:SF247">
    <property type="entry name" value="GH16156P"/>
    <property type="match status" value="1"/>
</dbReference>
<dbReference type="GO" id="GO:0019005">
    <property type="term" value="C:SCF ubiquitin ligase complex"/>
    <property type="evidence" value="ECO:0007669"/>
    <property type="project" value="TreeGrafter"/>
</dbReference>
<keyword evidence="3" id="KW-1185">Reference proteome</keyword>
<evidence type="ECO:0000313" key="3">
    <source>
        <dbReference type="Proteomes" id="UP001061958"/>
    </source>
</evidence>
<dbReference type="PANTHER" id="PTHR13318">
    <property type="entry name" value="PARTNER OF PAIRED, ISOFORM B-RELATED"/>
    <property type="match status" value="1"/>
</dbReference>
<protein>
    <recommendedName>
        <fullName evidence="1">F-box domain-containing protein</fullName>
    </recommendedName>
</protein>
<evidence type="ECO:0000313" key="2">
    <source>
        <dbReference type="EMBL" id="GJQ13669.1"/>
    </source>
</evidence>
<dbReference type="EMBL" id="BQMJ01000046">
    <property type="protein sequence ID" value="GJQ13669.1"/>
    <property type="molecule type" value="Genomic_DNA"/>
</dbReference>
<feature type="domain" description="F-box" evidence="1">
    <location>
        <begin position="118"/>
        <end position="159"/>
    </location>
</feature>
<dbReference type="InterPro" id="IPR032675">
    <property type="entry name" value="LRR_dom_sf"/>
</dbReference>
<dbReference type="AlphaFoldDB" id="A0A9C7Q0S0"/>
<dbReference type="InterPro" id="IPR001810">
    <property type="entry name" value="F-box_dom"/>
</dbReference>
<accession>A0A9C7Q0S0</accession>
<sequence>MAHTLSSDVPIVNSTSKTISVIDEEDYRRMNNLALELRRARGNLFSESSSKERDVEMVLRSGRKLGSRSSNRVACPSKRTCLKRKRMADCNEDWCNRNCVVHCYKFVKQGSFCGFNTLSDDLLFHICSFLTDFLDMVRLRLTCRRFREVFSSNLLFPKLDFGNCRYLDDNMLLSCFGSSFLPFKARFEQIILAKCHRLSSKSILRLFEYCSQDSTEHLDIRWCTELDETITEKLSTMVKLKTLLMSHTRRISAVYLPRIFESLHCLRVVDLSFTYCNRKVLFQLNCKYLSVLILQGITDIDDEVMDLLSQRLHMIEKLDLSWCPNVGSRSLYSIASRCNMLQEIGLSETKVSDDGLCELIRSCPRINSIQASRCPRIRDSFVQYIIDNVGLRERLVSLDISSCHNISDSAVEELLKQCRNLRFVDVSKLPSRKISCSTICALRRRNVEILF</sequence>
<dbReference type="GO" id="GO:0031146">
    <property type="term" value="P:SCF-dependent proteasomal ubiquitin-dependent protein catabolic process"/>
    <property type="evidence" value="ECO:0007669"/>
    <property type="project" value="TreeGrafter"/>
</dbReference>
<dbReference type="Gene3D" id="3.80.10.10">
    <property type="entry name" value="Ribonuclease Inhibitor"/>
    <property type="match status" value="2"/>
</dbReference>
<reference evidence="2" key="1">
    <citation type="journal article" date="2022" name="Proc. Natl. Acad. Sci. U.S.A.">
        <title>Life cycle and functional genomics of the unicellular red alga Galdieria for elucidating algal and plant evolution and industrial use.</title>
        <authorList>
            <person name="Hirooka S."/>
            <person name="Itabashi T."/>
            <person name="Ichinose T.M."/>
            <person name="Onuma R."/>
            <person name="Fujiwara T."/>
            <person name="Yamashita S."/>
            <person name="Jong L.W."/>
            <person name="Tomita R."/>
            <person name="Iwane A.H."/>
            <person name="Miyagishima S.Y."/>
        </authorList>
    </citation>
    <scope>NUCLEOTIDE SEQUENCE</scope>
    <source>
        <strain evidence="2">NBRC 102759</strain>
    </source>
</reference>
<dbReference type="Proteomes" id="UP001061958">
    <property type="component" value="Unassembled WGS sequence"/>
</dbReference>
<dbReference type="Gene3D" id="1.20.1280.50">
    <property type="match status" value="1"/>
</dbReference>
<dbReference type="Pfam" id="PF12937">
    <property type="entry name" value="F-box-like"/>
    <property type="match status" value="1"/>
</dbReference>
<dbReference type="SMART" id="SM00256">
    <property type="entry name" value="FBOX"/>
    <property type="match status" value="1"/>
</dbReference>
<dbReference type="InterPro" id="IPR006553">
    <property type="entry name" value="Leu-rich_rpt_Cys-con_subtyp"/>
</dbReference>
<dbReference type="OrthoDB" id="4193at2759"/>
<evidence type="ECO:0000259" key="1">
    <source>
        <dbReference type="SMART" id="SM00256"/>
    </source>
</evidence>
<organism evidence="2 3">
    <name type="scientific">Galdieria partita</name>
    <dbReference type="NCBI Taxonomy" id="83374"/>
    <lineage>
        <taxon>Eukaryota</taxon>
        <taxon>Rhodophyta</taxon>
        <taxon>Bangiophyceae</taxon>
        <taxon>Galdieriales</taxon>
        <taxon>Galdieriaceae</taxon>
        <taxon>Galdieria</taxon>
    </lineage>
</organism>
<proteinExistence type="predicted"/>
<reference evidence="2" key="2">
    <citation type="submission" date="2022-01" db="EMBL/GenBank/DDBJ databases">
        <authorList>
            <person name="Hirooka S."/>
            <person name="Miyagishima S.Y."/>
        </authorList>
    </citation>
    <scope>NUCLEOTIDE SEQUENCE</scope>
    <source>
        <strain evidence="2">NBRC 102759</strain>
    </source>
</reference>
<gene>
    <name evidence="2" type="ORF">GpartN1_g5460.t1</name>
</gene>
<dbReference type="CDD" id="cd09917">
    <property type="entry name" value="F-box_SF"/>
    <property type="match status" value="1"/>
</dbReference>
<dbReference type="InterPro" id="IPR036047">
    <property type="entry name" value="F-box-like_dom_sf"/>
</dbReference>
<comment type="caution">
    <text evidence="2">The sequence shown here is derived from an EMBL/GenBank/DDBJ whole genome shotgun (WGS) entry which is preliminary data.</text>
</comment>
<name>A0A9C7Q0S0_9RHOD</name>
<dbReference type="SMART" id="SM00367">
    <property type="entry name" value="LRR_CC"/>
    <property type="match status" value="5"/>
</dbReference>